<dbReference type="AlphaFoldDB" id="A0A226WYU4"/>
<evidence type="ECO:0000313" key="2">
    <source>
        <dbReference type="Proteomes" id="UP000214720"/>
    </source>
</evidence>
<reference evidence="2" key="1">
    <citation type="submission" date="2017-01" db="EMBL/GenBank/DDBJ databases">
        <title>Genome Analysis of Deinococcus marmoris KOPRI26562.</title>
        <authorList>
            <person name="Kim J.H."/>
            <person name="Oh H.-M."/>
        </authorList>
    </citation>
    <scope>NUCLEOTIDE SEQUENCE [LARGE SCALE GENOMIC DNA]</scope>
    <source>
        <strain evidence="2">PAMC 26633</strain>
    </source>
</reference>
<evidence type="ECO:0000313" key="1">
    <source>
        <dbReference type="EMBL" id="OXC76344.1"/>
    </source>
</evidence>
<accession>A0A226WYU4</accession>
<dbReference type="Proteomes" id="UP000214720">
    <property type="component" value="Unassembled WGS sequence"/>
</dbReference>
<proteinExistence type="predicted"/>
<sequence>MAGPGRIGGSVAAASFERRVGAAARDDAKGGVELPAGRATVMVADSEREAIDPAVLA</sequence>
<gene>
    <name evidence="1" type="ORF">BSU04_22065</name>
</gene>
<comment type="caution">
    <text evidence="1">The sequence shown here is derived from an EMBL/GenBank/DDBJ whole genome shotgun (WGS) entry which is preliminary data.</text>
</comment>
<name>A0A226WYU4_CABSO</name>
<dbReference type="EMBL" id="MTHB01000126">
    <property type="protein sequence ID" value="OXC76344.1"/>
    <property type="molecule type" value="Genomic_DNA"/>
</dbReference>
<protein>
    <submittedName>
        <fullName evidence="1">Uncharacterized protein</fullName>
    </submittedName>
</protein>
<organism evidence="1 2">
    <name type="scientific">Caballeronia sordidicola</name>
    <name type="common">Burkholderia sordidicola</name>
    <dbReference type="NCBI Taxonomy" id="196367"/>
    <lineage>
        <taxon>Bacteria</taxon>
        <taxon>Pseudomonadati</taxon>
        <taxon>Pseudomonadota</taxon>
        <taxon>Betaproteobacteria</taxon>
        <taxon>Burkholderiales</taxon>
        <taxon>Burkholderiaceae</taxon>
        <taxon>Caballeronia</taxon>
    </lineage>
</organism>